<dbReference type="PANTHER" id="PTHR32179">
    <property type="entry name" value="NICOTINATE-NUCLEOTIDE PYROPHOSPHORYLASE [CARBOXYLATING]"/>
    <property type="match status" value="1"/>
</dbReference>
<evidence type="ECO:0000256" key="6">
    <source>
        <dbReference type="ARBA" id="ARBA00022676"/>
    </source>
</evidence>
<dbReference type="EMBL" id="DXAN01000023">
    <property type="protein sequence ID" value="HJA09030.1"/>
    <property type="molecule type" value="Genomic_DNA"/>
</dbReference>
<evidence type="ECO:0000256" key="7">
    <source>
        <dbReference type="ARBA" id="ARBA00022679"/>
    </source>
</evidence>
<dbReference type="NCBIfam" id="TIGR00078">
    <property type="entry name" value="nadC"/>
    <property type="match status" value="1"/>
</dbReference>
<protein>
    <recommendedName>
        <fullName evidence="4">nicotinate-nucleotide diphosphorylase (carboxylating)</fullName>
        <ecNumber evidence="4">2.4.2.19</ecNumber>
    </recommendedName>
    <alternativeName>
        <fullName evidence="8">Quinolinate phosphoribosyltransferase [decarboxylating]</fullName>
    </alternativeName>
</protein>
<name>A0A9D2KLA5_9BACT</name>
<comment type="similarity">
    <text evidence="3 9">Belongs to the NadC/ModD family.</text>
</comment>
<dbReference type="GO" id="GO:0005737">
    <property type="term" value="C:cytoplasm"/>
    <property type="evidence" value="ECO:0007669"/>
    <property type="project" value="TreeGrafter"/>
</dbReference>
<organism evidence="12 13">
    <name type="scientific">Candidatus Mailhella merdigallinarum</name>
    <dbReference type="NCBI Taxonomy" id="2838658"/>
    <lineage>
        <taxon>Bacteria</taxon>
        <taxon>Pseudomonadati</taxon>
        <taxon>Thermodesulfobacteriota</taxon>
        <taxon>Desulfovibrionia</taxon>
        <taxon>Desulfovibrionales</taxon>
        <taxon>Desulfovibrionaceae</taxon>
        <taxon>Mailhella</taxon>
    </lineage>
</organism>
<dbReference type="FunFam" id="3.20.20.70:FF:000030">
    <property type="entry name" value="Nicotinate-nucleotide pyrophosphorylase, carboxylating"/>
    <property type="match status" value="1"/>
</dbReference>
<dbReference type="GO" id="GO:0034213">
    <property type="term" value="P:quinolinate catabolic process"/>
    <property type="evidence" value="ECO:0007669"/>
    <property type="project" value="TreeGrafter"/>
</dbReference>
<dbReference type="EC" id="2.4.2.19" evidence="4"/>
<dbReference type="Pfam" id="PF01729">
    <property type="entry name" value="QRPTase_C"/>
    <property type="match status" value="1"/>
</dbReference>
<evidence type="ECO:0000256" key="5">
    <source>
        <dbReference type="ARBA" id="ARBA00022642"/>
    </source>
</evidence>
<dbReference type="Proteomes" id="UP000824225">
    <property type="component" value="Unassembled WGS sequence"/>
</dbReference>
<accession>A0A9D2KLA5</accession>
<evidence type="ECO:0000259" key="11">
    <source>
        <dbReference type="Pfam" id="PF02749"/>
    </source>
</evidence>
<dbReference type="CDD" id="cd01572">
    <property type="entry name" value="QPRTase"/>
    <property type="match status" value="1"/>
</dbReference>
<evidence type="ECO:0000313" key="13">
    <source>
        <dbReference type="Proteomes" id="UP000824225"/>
    </source>
</evidence>
<comment type="pathway">
    <text evidence="2">Cofactor biosynthesis; NAD(+) biosynthesis; nicotinate D-ribonucleotide from quinolinate: step 1/1.</text>
</comment>
<dbReference type="InterPro" id="IPR036068">
    <property type="entry name" value="Nicotinate_pribotase-like_C"/>
</dbReference>
<keyword evidence="5" id="KW-0662">Pyridine nucleotide biosynthesis</keyword>
<evidence type="ECO:0000256" key="1">
    <source>
        <dbReference type="ARBA" id="ARBA00003237"/>
    </source>
</evidence>
<dbReference type="PIRSF" id="PIRSF006250">
    <property type="entry name" value="NadC_ModD"/>
    <property type="match status" value="1"/>
</dbReference>
<dbReference type="PANTHER" id="PTHR32179:SF3">
    <property type="entry name" value="NICOTINATE-NUCLEOTIDE PYROPHOSPHORYLASE [CARBOXYLATING]"/>
    <property type="match status" value="1"/>
</dbReference>
<evidence type="ECO:0000256" key="2">
    <source>
        <dbReference type="ARBA" id="ARBA00004893"/>
    </source>
</evidence>
<dbReference type="Pfam" id="PF02749">
    <property type="entry name" value="QRPTase_N"/>
    <property type="match status" value="1"/>
</dbReference>
<dbReference type="SUPFAM" id="SSF51690">
    <property type="entry name" value="Nicotinate/Quinolinate PRTase C-terminal domain-like"/>
    <property type="match status" value="1"/>
</dbReference>
<dbReference type="InterPro" id="IPR013785">
    <property type="entry name" value="Aldolase_TIM"/>
</dbReference>
<dbReference type="InterPro" id="IPR037128">
    <property type="entry name" value="Quinolinate_PRibosylTase_N_sf"/>
</dbReference>
<gene>
    <name evidence="12" type="primary">nadC</name>
    <name evidence="12" type="ORF">H9962_07570</name>
</gene>
<feature type="domain" description="Quinolinate phosphoribosyl transferase C-terminal" evidence="10">
    <location>
        <begin position="114"/>
        <end position="283"/>
    </location>
</feature>
<evidence type="ECO:0000256" key="3">
    <source>
        <dbReference type="ARBA" id="ARBA00009400"/>
    </source>
</evidence>
<dbReference type="Gene3D" id="3.90.1170.20">
    <property type="entry name" value="Quinolinate phosphoribosyl transferase, N-terminal domain"/>
    <property type="match status" value="1"/>
</dbReference>
<dbReference type="SUPFAM" id="SSF54675">
    <property type="entry name" value="Nicotinate/Quinolinate PRTase N-terminal domain-like"/>
    <property type="match status" value="1"/>
</dbReference>
<evidence type="ECO:0000313" key="12">
    <source>
        <dbReference type="EMBL" id="HJA09030.1"/>
    </source>
</evidence>
<comment type="caution">
    <text evidence="12">The sequence shown here is derived from an EMBL/GenBank/DDBJ whole genome shotgun (WGS) entry which is preliminary data.</text>
</comment>
<feature type="domain" description="Quinolinate phosphoribosyl transferase N-terminal" evidence="11">
    <location>
        <begin position="24"/>
        <end position="112"/>
    </location>
</feature>
<dbReference type="InterPro" id="IPR002638">
    <property type="entry name" value="Quinolinate_PRibosylTrfase_C"/>
</dbReference>
<evidence type="ECO:0000256" key="8">
    <source>
        <dbReference type="ARBA" id="ARBA00033102"/>
    </source>
</evidence>
<keyword evidence="7 9" id="KW-0808">Transferase</keyword>
<keyword evidence="6 9" id="KW-0328">Glycosyltransferase</keyword>
<evidence type="ECO:0000256" key="9">
    <source>
        <dbReference type="PIRNR" id="PIRNR006250"/>
    </source>
</evidence>
<dbReference type="AlphaFoldDB" id="A0A9D2KLA5"/>
<comment type="function">
    <text evidence="1">Involved in the catabolism of quinolinic acid (QA).</text>
</comment>
<dbReference type="InterPro" id="IPR004393">
    <property type="entry name" value="NadC"/>
</dbReference>
<evidence type="ECO:0000256" key="4">
    <source>
        <dbReference type="ARBA" id="ARBA00011944"/>
    </source>
</evidence>
<sequence length="298" mass="32465">MLPGEGAEYAKRLVRLALDEDGPDLTALGIFPPDDEARARIVAKQPTVVVGLPLISLVFAELGVDHPHRRWEALKSEGSHVESGETVARLWGKTAMLLKAERIILNLITHLSGVANLTRRYVDELEGTGVRLLDTRKTLPGQRHLEKYAVRMGGGCNHRMNLAEMLMVKDNHIDAAGSITAAVSALRGRYSPCPPIEVECRDAAEVREAVVCRPERILLDNMTPAQLAEVLPLIPTGIEAEISGGVDLSTIRNLALSSSVRPPDFISVGRITHSAPVADFSMRMERNSAPAVRSEHDC</sequence>
<proteinExistence type="inferred from homology"/>
<evidence type="ECO:0000259" key="10">
    <source>
        <dbReference type="Pfam" id="PF01729"/>
    </source>
</evidence>
<dbReference type="InterPro" id="IPR022412">
    <property type="entry name" value="Quinolinate_PRibosylTrfase_N"/>
</dbReference>
<reference evidence="12" key="1">
    <citation type="journal article" date="2021" name="PeerJ">
        <title>Extensive microbial diversity within the chicken gut microbiome revealed by metagenomics and culture.</title>
        <authorList>
            <person name="Gilroy R."/>
            <person name="Ravi A."/>
            <person name="Getino M."/>
            <person name="Pursley I."/>
            <person name="Horton D.L."/>
            <person name="Alikhan N.F."/>
            <person name="Baker D."/>
            <person name="Gharbi K."/>
            <person name="Hall N."/>
            <person name="Watson M."/>
            <person name="Adriaenssens E.M."/>
            <person name="Foster-Nyarko E."/>
            <person name="Jarju S."/>
            <person name="Secka A."/>
            <person name="Antonio M."/>
            <person name="Oren A."/>
            <person name="Chaudhuri R.R."/>
            <person name="La Ragione R."/>
            <person name="Hildebrand F."/>
            <person name="Pallen M.J."/>
        </authorList>
    </citation>
    <scope>NUCLEOTIDE SEQUENCE</scope>
    <source>
        <strain evidence="12">CHK186-16707</strain>
    </source>
</reference>
<dbReference type="InterPro" id="IPR027277">
    <property type="entry name" value="NadC/ModD"/>
</dbReference>
<dbReference type="GO" id="GO:0004514">
    <property type="term" value="F:nicotinate-nucleotide diphosphorylase (carboxylating) activity"/>
    <property type="evidence" value="ECO:0007669"/>
    <property type="project" value="UniProtKB-EC"/>
</dbReference>
<dbReference type="GO" id="GO:0009435">
    <property type="term" value="P:NAD+ biosynthetic process"/>
    <property type="evidence" value="ECO:0007669"/>
    <property type="project" value="InterPro"/>
</dbReference>
<dbReference type="Gene3D" id="3.20.20.70">
    <property type="entry name" value="Aldolase class I"/>
    <property type="match status" value="1"/>
</dbReference>
<reference evidence="12" key="2">
    <citation type="submission" date="2021-04" db="EMBL/GenBank/DDBJ databases">
        <authorList>
            <person name="Gilroy R."/>
        </authorList>
    </citation>
    <scope>NUCLEOTIDE SEQUENCE</scope>
    <source>
        <strain evidence="12">CHK186-16707</strain>
    </source>
</reference>